<dbReference type="InterPro" id="IPR018392">
    <property type="entry name" value="LysM"/>
</dbReference>
<feature type="chain" id="PRO_5045387044" description="Peptidoglycan hydrolase" evidence="6">
    <location>
        <begin position="22"/>
        <end position="316"/>
    </location>
</feature>
<organism evidence="8 9">
    <name type="scientific">Mucilaginibacter jinjuensis</name>
    <dbReference type="NCBI Taxonomy" id="1176721"/>
    <lineage>
        <taxon>Bacteria</taxon>
        <taxon>Pseudomonadati</taxon>
        <taxon>Bacteroidota</taxon>
        <taxon>Sphingobacteriia</taxon>
        <taxon>Sphingobacteriales</taxon>
        <taxon>Sphingobacteriaceae</taxon>
        <taxon>Mucilaginibacter</taxon>
    </lineage>
</organism>
<dbReference type="PROSITE" id="PS51782">
    <property type="entry name" value="LYSM"/>
    <property type="match status" value="1"/>
</dbReference>
<dbReference type="PANTHER" id="PTHR33308">
    <property type="entry name" value="PEPTIDOGLYCAN HYDROLASE FLGJ"/>
    <property type="match status" value="1"/>
</dbReference>
<dbReference type="InterPro" id="IPR002901">
    <property type="entry name" value="MGlyc_endo_b_GlcNAc-like_dom"/>
</dbReference>
<keyword evidence="1" id="KW-0929">Antimicrobial</keyword>
<dbReference type="Pfam" id="PF01832">
    <property type="entry name" value="Glucosaminidase"/>
    <property type="match status" value="1"/>
</dbReference>
<name>A0ABY7T9I0_9SPHI</name>
<dbReference type="PANTHER" id="PTHR33308:SF9">
    <property type="entry name" value="PEPTIDOGLYCAN HYDROLASE FLGJ"/>
    <property type="match status" value="1"/>
</dbReference>
<dbReference type="SMART" id="SM00257">
    <property type="entry name" value="LysM"/>
    <property type="match status" value="1"/>
</dbReference>
<accession>A0ABY7T9I0</accession>
<sequence length="316" mass="35287">MRKTALFLFIAIAASACSAHKKVVHTNRPNYSSPPPAISNKQAEKNNEQIKEQVKEQAKATQSSGEPVTYTTQQYIDRFKGIAIQEMNLYGIPASITLAQGLFESGTGNSELARYANNHFGIKCNNGWTGKGYYKDDDQVNDCFRVYANPEESFRDHSEFLKKKRYAHLFELDKNDYQGWAQGLKDAGYATNPKYPQLITNLIQKYGLDVYDRPENEAQKVKREDRVLSEINANIGKPAKDSIINTTPLYKGSAVPATKDSVPNTNAPANKTYTVVTGDTLYNISRRFGLTVDALRALNNMADNNIKIGQTLIIAQ</sequence>
<dbReference type="Proteomes" id="UP001216139">
    <property type="component" value="Chromosome"/>
</dbReference>
<reference evidence="8 9" key="1">
    <citation type="submission" date="2023-02" db="EMBL/GenBank/DDBJ databases">
        <title>Genome sequence of Mucilaginibacter jinjuensis strain KACC 16571.</title>
        <authorList>
            <person name="Kim S."/>
            <person name="Heo J."/>
            <person name="Kwon S.-W."/>
        </authorList>
    </citation>
    <scope>NUCLEOTIDE SEQUENCE [LARGE SCALE GENOMIC DNA]</scope>
    <source>
        <strain evidence="8 9">KACC 16571</strain>
    </source>
</reference>
<dbReference type="Gene3D" id="3.10.350.10">
    <property type="entry name" value="LysM domain"/>
    <property type="match status" value="1"/>
</dbReference>
<dbReference type="RefSeq" id="WP_273630585.1">
    <property type="nucleotide sequence ID" value="NZ_CP117167.1"/>
</dbReference>
<dbReference type="SMART" id="SM00047">
    <property type="entry name" value="LYZ2"/>
    <property type="match status" value="1"/>
</dbReference>
<keyword evidence="3" id="KW-0378">Hydrolase</keyword>
<dbReference type="EMBL" id="CP117167">
    <property type="protein sequence ID" value="WCT12327.1"/>
    <property type="molecule type" value="Genomic_DNA"/>
</dbReference>
<gene>
    <name evidence="8" type="ORF">PQO05_00070</name>
</gene>
<evidence type="ECO:0000256" key="4">
    <source>
        <dbReference type="ARBA" id="ARBA00032108"/>
    </source>
</evidence>
<dbReference type="Gene3D" id="1.10.530.10">
    <property type="match status" value="1"/>
</dbReference>
<dbReference type="CDD" id="cd00118">
    <property type="entry name" value="LysM"/>
    <property type="match status" value="1"/>
</dbReference>
<evidence type="ECO:0000256" key="3">
    <source>
        <dbReference type="ARBA" id="ARBA00022801"/>
    </source>
</evidence>
<protein>
    <recommendedName>
        <fullName evidence="4">Peptidoglycan hydrolase</fullName>
    </recommendedName>
</protein>
<keyword evidence="6" id="KW-0732">Signal</keyword>
<dbReference type="InterPro" id="IPR036779">
    <property type="entry name" value="LysM_dom_sf"/>
</dbReference>
<dbReference type="InterPro" id="IPR051056">
    <property type="entry name" value="Glycosyl_Hydrolase_73"/>
</dbReference>
<evidence type="ECO:0000313" key="8">
    <source>
        <dbReference type="EMBL" id="WCT12327.1"/>
    </source>
</evidence>
<evidence type="ECO:0000259" key="7">
    <source>
        <dbReference type="PROSITE" id="PS51782"/>
    </source>
</evidence>
<evidence type="ECO:0000256" key="2">
    <source>
        <dbReference type="ARBA" id="ARBA00022638"/>
    </source>
</evidence>
<keyword evidence="2" id="KW-0081">Bacteriolytic enzyme</keyword>
<evidence type="ECO:0000256" key="1">
    <source>
        <dbReference type="ARBA" id="ARBA00022529"/>
    </source>
</evidence>
<evidence type="ECO:0000256" key="6">
    <source>
        <dbReference type="SAM" id="SignalP"/>
    </source>
</evidence>
<evidence type="ECO:0000256" key="5">
    <source>
        <dbReference type="SAM" id="MobiDB-lite"/>
    </source>
</evidence>
<feature type="signal peptide" evidence="6">
    <location>
        <begin position="1"/>
        <end position="21"/>
    </location>
</feature>
<keyword evidence="9" id="KW-1185">Reference proteome</keyword>
<feature type="domain" description="LysM" evidence="7">
    <location>
        <begin position="271"/>
        <end position="314"/>
    </location>
</feature>
<dbReference type="Pfam" id="PF01476">
    <property type="entry name" value="LysM"/>
    <property type="match status" value="1"/>
</dbReference>
<evidence type="ECO:0000313" key="9">
    <source>
        <dbReference type="Proteomes" id="UP001216139"/>
    </source>
</evidence>
<proteinExistence type="predicted"/>
<dbReference type="SUPFAM" id="SSF54106">
    <property type="entry name" value="LysM domain"/>
    <property type="match status" value="1"/>
</dbReference>
<feature type="region of interest" description="Disordered" evidence="5">
    <location>
        <begin position="26"/>
        <end position="46"/>
    </location>
</feature>
<dbReference type="PROSITE" id="PS51257">
    <property type="entry name" value="PROKAR_LIPOPROTEIN"/>
    <property type="match status" value="1"/>
</dbReference>